<dbReference type="Proteomes" id="UP000217561">
    <property type="component" value="Unassembled WGS sequence"/>
</dbReference>
<dbReference type="PANTHER" id="PTHR28629">
    <property type="entry name" value="TRIOKINASE/FMN CYCLASE"/>
    <property type="match status" value="1"/>
</dbReference>
<feature type="domain" description="DhaK" evidence="1">
    <location>
        <begin position="7"/>
        <end position="329"/>
    </location>
</feature>
<keyword evidence="2" id="KW-0808">Transferase</keyword>
<protein>
    <submittedName>
        <fullName evidence="2">Dihydroxyacetone kinase subunit DhaK</fullName>
    </submittedName>
</protein>
<keyword evidence="2" id="KW-0418">Kinase</keyword>
<dbReference type="GO" id="GO:0016301">
    <property type="term" value="F:kinase activity"/>
    <property type="evidence" value="ECO:0007669"/>
    <property type="project" value="UniProtKB-KW"/>
</dbReference>
<dbReference type="InterPro" id="IPR012736">
    <property type="entry name" value="DhaK_1"/>
</dbReference>
<sequence>MKKVINNPDDVVREMLEGMTLAYPEQVRNLEGTTVLVRKDAPVDNKVAIVSGGGSGHEPAHAGYIGPGMLDAAVAGEMFTSPTPDQVIEAIRAVDSGQGVFLVIKNYTGDVMNFEMAREMAEAEGISVEQVIVNDDVAVEDSSFTTGRRGIAGTVFVHKIAGAKAAAGGSLKEVKEAAEKVVANTRSMGVALSPCTIPGAGKPNFQLEDDEMEVGIGIHGEPGTKREKIAPADDIAEELLQKVLEDSVDFDKSEVAVMVNGLGATPESELFIVNRYVHSKLSEKGINVTHTFVGEYMTSLEMAGFSITLMKVDEEMKQLLDAEAAAPAFHR</sequence>
<dbReference type="SUPFAM" id="SSF82549">
    <property type="entry name" value="DAK1/DegV-like"/>
    <property type="match status" value="1"/>
</dbReference>
<proteinExistence type="predicted"/>
<name>A0ABX4HRW4_9BACI</name>
<dbReference type="NCBIfam" id="TIGR02363">
    <property type="entry name" value="dhaK1"/>
    <property type="match status" value="1"/>
</dbReference>
<keyword evidence="3" id="KW-1185">Reference proteome</keyword>
<evidence type="ECO:0000313" key="2">
    <source>
        <dbReference type="EMBL" id="PBB05962.1"/>
    </source>
</evidence>
<dbReference type="InterPro" id="IPR004006">
    <property type="entry name" value="DhaK_dom"/>
</dbReference>
<dbReference type="EMBL" id="NSGH01000007">
    <property type="protein sequence ID" value="PBB05962.1"/>
    <property type="molecule type" value="Genomic_DNA"/>
</dbReference>
<dbReference type="RefSeq" id="WP_095821749.1">
    <property type="nucleotide sequence ID" value="NZ_NSGH01000007.1"/>
</dbReference>
<organism evidence="2 3">
    <name type="scientific">Salimicrobium humidisoli</name>
    <dbReference type="NCBI Taxonomy" id="2029857"/>
    <lineage>
        <taxon>Bacteria</taxon>
        <taxon>Bacillati</taxon>
        <taxon>Bacillota</taxon>
        <taxon>Bacilli</taxon>
        <taxon>Bacillales</taxon>
        <taxon>Bacillaceae</taxon>
        <taxon>Salimicrobium</taxon>
    </lineage>
</organism>
<accession>A0ABX4HRW4</accession>
<comment type="caution">
    <text evidence="2">The sequence shown here is derived from an EMBL/GenBank/DDBJ whole genome shotgun (WGS) entry which is preliminary data.</text>
</comment>
<dbReference type="Gene3D" id="3.30.1180.20">
    <property type="entry name" value="Dihydroxyacetone kinase, domain 2"/>
    <property type="match status" value="1"/>
</dbReference>
<evidence type="ECO:0000259" key="1">
    <source>
        <dbReference type="PROSITE" id="PS51481"/>
    </source>
</evidence>
<dbReference type="PANTHER" id="PTHR28629:SF4">
    <property type="entry name" value="TRIOKINASE_FMN CYCLASE"/>
    <property type="match status" value="1"/>
</dbReference>
<evidence type="ECO:0000313" key="3">
    <source>
        <dbReference type="Proteomes" id="UP000217561"/>
    </source>
</evidence>
<dbReference type="Gene3D" id="3.40.50.10440">
    <property type="entry name" value="Dihydroxyacetone kinase, domain 1"/>
    <property type="match status" value="1"/>
</dbReference>
<dbReference type="InterPro" id="IPR050861">
    <property type="entry name" value="Dihydroxyacetone_Kinase"/>
</dbReference>
<dbReference type="Pfam" id="PF02733">
    <property type="entry name" value="Dak1"/>
    <property type="match status" value="1"/>
</dbReference>
<gene>
    <name evidence="2" type="ORF">CKW00_05600</name>
</gene>
<dbReference type="PROSITE" id="PS51481">
    <property type="entry name" value="DHAK"/>
    <property type="match status" value="1"/>
</dbReference>
<reference evidence="2 3" key="1">
    <citation type="submission" date="2017-08" db="EMBL/GenBank/DDBJ databases">
        <title>Salimicrobium alkalisoli sp. nov., isolated from saline alkaline soil.</title>
        <authorList>
            <person name="Zhang G."/>
            <person name="Xiong Q."/>
        </authorList>
    </citation>
    <scope>NUCLEOTIDE SEQUENCE [LARGE SCALE GENOMIC DNA]</scope>
    <source>
        <strain evidence="2 3">WN024</strain>
    </source>
</reference>